<evidence type="ECO:0000313" key="3">
    <source>
        <dbReference type="EMBL" id="MEB3051696.1"/>
    </source>
</evidence>
<feature type="chain" id="PRO_5047180705" evidence="1">
    <location>
        <begin position="21"/>
        <end position="554"/>
    </location>
</feature>
<evidence type="ECO:0000313" key="4">
    <source>
        <dbReference type="Proteomes" id="UP001299046"/>
    </source>
</evidence>
<dbReference type="SMART" id="SM00327">
    <property type="entry name" value="VWA"/>
    <property type="match status" value="1"/>
</dbReference>
<dbReference type="Gene3D" id="3.40.50.410">
    <property type="entry name" value="von Willebrand factor, type A domain"/>
    <property type="match status" value="1"/>
</dbReference>
<reference evidence="3 4" key="1">
    <citation type="submission" date="2023-12" db="EMBL/GenBank/DDBJ databases">
        <title>Description of new species of Mycobacterium terrae complex isolated from sewage at the Sao Paulo Zoological Park Foundation in Brazil.</title>
        <authorList>
            <person name="Romagnoli C.L."/>
            <person name="Conceicao E.C."/>
            <person name="Machado E."/>
            <person name="Barreto L.B.P.F."/>
            <person name="Sharma A."/>
            <person name="Silva N.M."/>
            <person name="Marques L.E."/>
            <person name="Juliana M.A."/>
            <person name="Lourenco M.C.S."/>
            <person name="Digiampietri L.A."/>
            <person name="Suffys P.N."/>
            <person name="Viana-Niero C."/>
        </authorList>
    </citation>
    <scope>NUCLEOTIDE SEQUENCE [LARGE SCALE GENOMIC DNA]</scope>
    <source>
        <strain evidence="3 4">MYC123</strain>
    </source>
</reference>
<feature type="domain" description="VWFA" evidence="2">
    <location>
        <begin position="38"/>
        <end position="226"/>
    </location>
</feature>
<dbReference type="Proteomes" id="UP001299046">
    <property type="component" value="Unassembled WGS sequence"/>
</dbReference>
<dbReference type="Pfam" id="PF13519">
    <property type="entry name" value="VWA_2"/>
    <property type="match status" value="1"/>
</dbReference>
<dbReference type="PROSITE" id="PS51257">
    <property type="entry name" value="PROKAR_LIPOPROTEIN"/>
    <property type="match status" value="1"/>
</dbReference>
<gene>
    <name evidence="3" type="ORF">KV112_18440</name>
</gene>
<protein>
    <submittedName>
        <fullName evidence="3">VWA domain-containing protein</fullName>
    </submittedName>
</protein>
<dbReference type="InterPro" id="IPR002035">
    <property type="entry name" value="VWF_A"/>
</dbReference>
<dbReference type="InterPro" id="IPR036465">
    <property type="entry name" value="vWFA_dom_sf"/>
</dbReference>
<comment type="caution">
    <text evidence="3">The sequence shown here is derived from an EMBL/GenBank/DDBJ whole genome shotgun (WGS) entry which is preliminary data.</text>
</comment>
<accession>A0ABU5YNR7</accession>
<dbReference type="PROSITE" id="PS50234">
    <property type="entry name" value="VWFA"/>
    <property type="match status" value="1"/>
</dbReference>
<evidence type="ECO:0000256" key="1">
    <source>
        <dbReference type="SAM" id="SignalP"/>
    </source>
</evidence>
<keyword evidence="4" id="KW-1185">Reference proteome</keyword>
<dbReference type="RefSeq" id="WP_224864980.1">
    <property type="nucleotide sequence ID" value="NZ_JAYJJS010000001.1"/>
</dbReference>
<evidence type="ECO:0000259" key="2">
    <source>
        <dbReference type="PROSITE" id="PS50234"/>
    </source>
</evidence>
<organism evidence="3 4">
    <name type="scientific">[Mycobacterium] zoologicum</name>
    <dbReference type="NCBI Taxonomy" id="2872311"/>
    <lineage>
        <taxon>Bacteria</taxon>
        <taxon>Bacillati</taxon>
        <taxon>Actinomycetota</taxon>
        <taxon>Actinomycetes</taxon>
        <taxon>Mycobacteriales</taxon>
        <taxon>Mycobacteriaceae</taxon>
        <taxon>Mycolicibacter</taxon>
    </lineage>
</organism>
<name>A0ABU5YNR7_9MYCO</name>
<sequence>MRRWCLVVVGALVAVLVAGCGGTQHKSVKDEASPASVPTVLIVDASGSMTEADAPGPRMDAAKRAANGLIEGLPDGAAMSLLTYGTSTGSTDAEKAAGCRDVTVLIPLGALDRGKMQTQIDGLVASGYTPISLALTTAVGQLPGGDQEQAIVLVSDGEDTCDTPPCDTAGQIRSAHPNLTISTVGFKTEGAASDQLRCIATSAGGIFVQADNANQLAARLLATQNLAQAQNSLSGSGFGGIELGDKLADIRKAHPDFPDAPTSGSVRVVYVDCDYVFVDGVLDSIEPHGGGRTIDGVVPGTALSRVSELYGAPVLTESDGHGGYRLTYRANAGTDAGYRVVVQDYSESGGTVLGTVKTIVLCRCAPKAGAAPDVAPAPQAASGGEPEKVVLKPVNARGDVQPGWMKDDRNRNVSIDCSDGIASPFDATSGVRRCYPNSEGAYACWPTAGGNYALCLVDPFTKTLKLYAAEGMAKPVGSLDGPPRPLGLLLDDGTQCRAVVGGSWGPRGAPDYVCGSGSPFLGIWGFGGSTVEVGGETGSATTHQVKTAYYVGMA</sequence>
<dbReference type="SUPFAM" id="SSF53300">
    <property type="entry name" value="vWA-like"/>
    <property type="match status" value="1"/>
</dbReference>
<dbReference type="PANTHER" id="PTHR10579">
    <property type="entry name" value="CALCIUM-ACTIVATED CHLORIDE CHANNEL REGULATOR"/>
    <property type="match status" value="1"/>
</dbReference>
<feature type="signal peptide" evidence="1">
    <location>
        <begin position="1"/>
        <end position="20"/>
    </location>
</feature>
<proteinExistence type="predicted"/>
<dbReference type="PANTHER" id="PTHR10579:SF43">
    <property type="entry name" value="ZINC FINGER (C3HC4-TYPE RING FINGER) FAMILY PROTEIN"/>
    <property type="match status" value="1"/>
</dbReference>
<dbReference type="InterPro" id="IPR051266">
    <property type="entry name" value="CLCR"/>
</dbReference>
<keyword evidence="1" id="KW-0732">Signal</keyword>
<dbReference type="EMBL" id="JAYJJT010000025">
    <property type="protein sequence ID" value="MEB3051696.1"/>
    <property type="molecule type" value="Genomic_DNA"/>
</dbReference>